<dbReference type="GO" id="GO:0003677">
    <property type="term" value="F:DNA binding"/>
    <property type="evidence" value="ECO:0007669"/>
    <property type="project" value="UniProtKB-KW"/>
</dbReference>
<proteinExistence type="predicted"/>
<dbReference type="RefSeq" id="WP_220133138.1">
    <property type="nucleotide sequence ID" value="NZ_BAABAM010000001.1"/>
</dbReference>
<dbReference type="InterPro" id="IPR050679">
    <property type="entry name" value="Bact_HTH_transcr_reg"/>
</dbReference>
<dbReference type="Pfam" id="PF00392">
    <property type="entry name" value="GntR"/>
    <property type="match status" value="1"/>
</dbReference>
<dbReference type="Gene3D" id="1.10.10.10">
    <property type="entry name" value="Winged helix-like DNA-binding domain superfamily/Winged helix DNA-binding domain"/>
    <property type="match status" value="1"/>
</dbReference>
<evidence type="ECO:0000256" key="1">
    <source>
        <dbReference type="ARBA" id="ARBA00023015"/>
    </source>
</evidence>
<dbReference type="InterPro" id="IPR028978">
    <property type="entry name" value="Chorismate_lyase_/UTRA_dom_sf"/>
</dbReference>
<dbReference type="PANTHER" id="PTHR44846">
    <property type="entry name" value="MANNOSYL-D-GLYCERATE TRANSPORT/METABOLISM SYSTEM REPRESSOR MNGR-RELATED"/>
    <property type="match status" value="1"/>
</dbReference>
<dbReference type="SMART" id="SM00345">
    <property type="entry name" value="HTH_GNTR"/>
    <property type="match status" value="1"/>
</dbReference>
<dbReference type="EMBL" id="JACDUR010000001">
    <property type="protein sequence ID" value="MBA2889058.1"/>
    <property type="molecule type" value="Genomic_DNA"/>
</dbReference>
<dbReference type="AlphaFoldDB" id="A0A7W0HMS6"/>
<dbReference type="GO" id="GO:0045892">
    <property type="term" value="P:negative regulation of DNA-templated transcription"/>
    <property type="evidence" value="ECO:0007669"/>
    <property type="project" value="TreeGrafter"/>
</dbReference>
<organism evidence="5 6">
    <name type="scientific">Nonomuraea soli</name>
    <dbReference type="NCBI Taxonomy" id="1032476"/>
    <lineage>
        <taxon>Bacteria</taxon>
        <taxon>Bacillati</taxon>
        <taxon>Actinomycetota</taxon>
        <taxon>Actinomycetes</taxon>
        <taxon>Streptosporangiales</taxon>
        <taxon>Streptosporangiaceae</taxon>
        <taxon>Nonomuraea</taxon>
    </lineage>
</organism>
<evidence type="ECO:0000256" key="2">
    <source>
        <dbReference type="ARBA" id="ARBA00023125"/>
    </source>
</evidence>
<dbReference type="InterPro" id="IPR000524">
    <property type="entry name" value="Tscrpt_reg_HTH_GntR"/>
</dbReference>
<keyword evidence="3" id="KW-0804">Transcription</keyword>
<keyword evidence="6" id="KW-1185">Reference proteome</keyword>
<dbReference type="PANTHER" id="PTHR44846:SF17">
    <property type="entry name" value="GNTR-FAMILY TRANSCRIPTIONAL REGULATOR"/>
    <property type="match status" value="1"/>
</dbReference>
<keyword evidence="2" id="KW-0238">DNA-binding</keyword>
<gene>
    <name evidence="5" type="ORF">HNR30_000393</name>
</gene>
<protein>
    <submittedName>
        <fullName evidence="5">GntR family transcriptional regulator</fullName>
    </submittedName>
</protein>
<evidence type="ECO:0000256" key="3">
    <source>
        <dbReference type="ARBA" id="ARBA00023163"/>
    </source>
</evidence>
<dbReference type="PROSITE" id="PS50949">
    <property type="entry name" value="HTH_GNTR"/>
    <property type="match status" value="1"/>
</dbReference>
<dbReference type="Pfam" id="PF07702">
    <property type="entry name" value="UTRA"/>
    <property type="match status" value="1"/>
</dbReference>
<dbReference type="InterPro" id="IPR036390">
    <property type="entry name" value="WH_DNA-bd_sf"/>
</dbReference>
<dbReference type="SUPFAM" id="SSF46785">
    <property type="entry name" value="Winged helix' DNA-binding domain"/>
    <property type="match status" value="1"/>
</dbReference>
<evidence type="ECO:0000313" key="5">
    <source>
        <dbReference type="EMBL" id="MBA2889058.1"/>
    </source>
</evidence>
<dbReference type="GO" id="GO:0003700">
    <property type="term" value="F:DNA-binding transcription factor activity"/>
    <property type="evidence" value="ECO:0007669"/>
    <property type="project" value="InterPro"/>
</dbReference>
<dbReference type="PRINTS" id="PR00035">
    <property type="entry name" value="HTHGNTR"/>
</dbReference>
<sequence>MHERIASDLRRHIANGELAVGSLVPSESQLGEQWGASRGPVRQALAALRAEGLIGGGRGKPPTVRSRAVAQPFETFLSFSSWAEGLGRIPGQRTLEIARRPAGAEVADALELEEGEPVVQLLRLRLLDGTPTMIERTTFVWEVGRMLFDHECDSGSIFAFLSGRGVDLSVARHVIDAVAADAADAALLGIAQGAPLLREQRITATASGRPMERSDDRYRPDLVTFIIENSQQAGRPALARSPLDIQESTS</sequence>
<dbReference type="InterPro" id="IPR011663">
    <property type="entry name" value="UTRA"/>
</dbReference>
<dbReference type="CDD" id="cd07377">
    <property type="entry name" value="WHTH_GntR"/>
    <property type="match status" value="1"/>
</dbReference>
<name>A0A7W0HMS6_9ACTN</name>
<feature type="domain" description="HTH gntR-type" evidence="4">
    <location>
        <begin position="1"/>
        <end position="67"/>
    </location>
</feature>
<keyword evidence="1" id="KW-0805">Transcription regulation</keyword>
<reference evidence="5 6" key="1">
    <citation type="submission" date="2020-07" db="EMBL/GenBank/DDBJ databases">
        <title>Genomic Encyclopedia of Type Strains, Phase IV (KMG-IV): sequencing the most valuable type-strain genomes for metagenomic binning, comparative biology and taxonomic classification.</title>
        <authorList>
            <person name="Goeker M."/>
        </authorList>
    </citation>
    <scope>NUCLEOTIDE SEQUENCE [LARGE SCALE GENOMIC DNA]</scope>
    <source>
        <strain evidence="5 6">DSM 45533</strain>
    </source>
</reference>
<dbReference type="Gene3D" id="3.40.1410.10">
    <property type="entry name" value="Chorismate lyase-like"/>
    <property type="match status" value="1"/>
</dbReference>
<evidence type="ECO:0000313" key="6">
    <source>
        <dbReference type="Proteomes" id="UP000530928"/>
    </source>
</evidence>
<dbReference type="SMART" id="SM00866">
    <property type="entry name" value="UTRA"/>
    <property type="match status" value="1"/>
</dbReference>
<dbReference type="InterPro" id="IPR036388">
    <property type="entry name" value="WH-like_DNA-bd_sf"/>
</dbReference>
<accession>A0A7W0HMS6</accession>
<dbReference type="SUPFAM" id="SSF64288">
    <property type="entry name" value="Chorismate lyase-like"/>
    <property type="match status" value="1"/>
</dbReference>
<comment type="caution">
    <text evidence="5">The sequence shown here is derived from an EMBL/GenBank/DDBJ whole genome shotgun (WGS) entry which is preliminary data.</text>
</comment>
<evidence type="ECO:0000259" key="4">
    <source>
        <dbReference type="PROSITE" id="PS50949"/>
    </source>
</evidence>
<dbReference type="Proteomes" id="UP000530928">
    <property type="component" value="Unassembled WGS sequence"/>
</dbReference>